<evidence type="ECO:0000256" key="2">
    <source>
        <dbReference type="ARBA" id="ARBA00023157"/>
    </source>
</evidence>
<dbReference type="PANTHER" id="PTHR33630:SF9">
    <property type="entry name" value="CUTINASE 4"/>
    <property type="match status" value="1"/>
</dbReference>
<evidence type="ECO:0000256" key="1">
    <source>
        <dbReference type="ARBA" id="ARBA00022801"/>
    </source>
</evidence>
<dbReference type="Gene3D" id="3.40.50.1820">
    <property type="entry name" value="alpha/beta hydrolase"/>
    <property type="match status" value="1"/>
</dbReference>
<dbReference type="GO" id="GO:0052689">
    <property type="term" value="F:carboxylic ester hydrolase activity"/>
    <property type="evidence" value="ECO:0007669"/>
    <property type="project" value="UniProtKB-ARBA"/>
</dbReference>
<comment type="caution">
    <text evidence="4">The sequence shown here is derived from an EMBL/GenBank/DDBJ whole genome shotgun (WGS) entry which is preliminary data.</text>
</comment>
<keyword evidence="1" id="KW-0378">Hydrolase</keyword>
<reference evidence="4" key="1">
    <citation type="submission" date="2020-01" db="EMBL/GenBank/DDBJ databases">
        <title>Identification and distribution of gene clusters putatively required for synthesis of sphingolipid metabolism inhibitors in phylogenetically diverse species of the filamentous fungus Fusarium.</title>
        <authorList>
            <person name="Kim H.-S."/>
            <person name="Busman M."/>
            <person name="Brown D.W."/>
            <person name="Divon H."/>
            <person name="Uhlig S."/>
            <person name="Proctor R.H."/>
        </authorList>
    </citation>
    <scope>NUCLEOTIDE SEQUENCE</scope>
    <source>
        <strain evidence="4">NRRL 53441</strain>
    </source>
</reference>
<keyword evidence="3" id="KW-1133">Transmembrane helix</keyword>
<keyword evidence="5" id="KW-1185">Reference proteome</keyword>
<dbReference type="SUPFAM" id="SSF53474">
    <property type="entry name" value="alpha/beta-Hydrolases"/>
    <property type="match status" value="1"/>
</dbReference>
<evidence type="ECO:0000256" key="3">
    <source>
        <dbReference type="SAM" id="Phobius"/>
    </source>
</evidence>
<dbReference type="AlphaFoldDB" id="A0A8H4NXA2"/>
<keyword evidence="2" id="KW-1015">Disulfide bond</keyword>
<keyword evidence="3" id="KW-0812">Transmembrane</keyword>
<dbReference type="Pfam" id="PF01083">
    <property type="entry name" value="Cutinase"/>
    <property type="match status" value="1"/>
</dbReference>
<feature type="transmembrane region" description="Helical" evidence="3">
    <location>
        <begin position="110"/>
        <end position="129"/>
    </location>
</feature>
<dbReference type="InterPro" id="IPR000675">
    <property type="entry name" value="Cutinase/axe"/>
</dbReference>
<dbReference type="OrthoDB" id="6020543at2759"/>
<keyword evidence="3" id="KW-0472">Membrane</keyword>
<dbReference type="PANTHER" id="PTHR33630">
    <property type="entry name" value="CUTINASE RV1984C-RELATED-RELATED"/>
    <property type="match status" value="1"/>
</dbReference>
<gene>
    <name evidence="4" type="ORF">F53441_8521</name>
</gene>
<organism evidence="4 5">
    <name type="scientific">Fusarium austroafricanum</name>
    <dbReference type="NCBI Taxonomy" id="2364996"/>
    <lineage>
        <taxon>Eukaryota</taxon>
        <taxon>Fungi</taxon>
        <taxon>Dikarya</taxon>
        <taxon>Ascomycota</taxon>
        <taxon>Pezizomycotina</taxon>
        <taxon>Sordariomycetes</taxon>
        <taxon>Hypocreomycetidae</taxon>
        <taxon>Hypocreales</taxon>
        <taxon>Nectriaceae</taxon>
        <taxon>Fusarium</taxon>
        <taxon>Fusarium concolor species complex</taxon>
    </lineage>
</organism>
<dbReference type="SMART" id="SM01110">
    <property type="entry name" value="Cutinase"/>
    <property type="match status" value="1"/>
</dbReference>
<accession>A0A8H4NXA2</accession>
<sequence length="337" mass="36771">MVLLFSSSLSPSVGRWHCYAADTAIIHREVASTGAGTDTGAGIDREYRALPLWHWHWHWHWQLLMVTYLIYYTCLSFSLLFPPSSPHSLFILSRPLSLNYIFHIKINDTATMLAFMLVLSLFLALATAAKPPAYTINTITCAKSAHIIVARGSLEPQGPGAMGAIAEQILKLIPGSDMEALVYPALYDEYVESQTEGVRAMTALVNNYAKNCPHTDIILMAHVTMDTMCGASSKGFPPSLPQPSYITDKVAAIIAMGDPSLTEGQSFHVGTSQGSGIFPRNLPVGCDRIARKAVSFCDKGDPYCEAGGKDLAVHLSYIKVYGEFTVNHVVKTLKSRG</sequence>
<dbReference type="Proteomes" id="UP000605986">
    <property type="component" value="Unassembled WGS sequence"/>
</dbReference>
<evidence type="ECO:0000313" key="5">
    <source>
        <dbReference type="Proteomes" id="UP000605986"/>
    </source>
</evidence>
<proteinExistence type="predicted"/>
<evidence type="ECO:0000313" key="4">
    <source>
        <dbReference type="EMBL" id="KAF4448006.1"/>
    </source>
</evidence>
<evidence type="ECO:0008006" key="6">
    <source>
        <dbReference type="Google" id="ProtNLM"/>
    </source>
</evidence>
<dbReference type="EMBL" id="JAADJG010000363">
    <property type="protein sequence ID" value="KAF4448006.1"/>
    <property type="molecule type" value="Genomic_DNA"/>
</dbReference>
<dbReference type="InterPro" id="IPR029058">
    <property type="entry name" value="AB_hydrolase_fold"/>
</dbReference>
<protein>
    <recommendedName>
        <fullName evidence="6">Cutinase</fullName>
    </recommendedName>
</protein>
<name>A0A8H4NXA2_9HYPO</name>
<feature type="transmembrane region" description="Helical" evidence="3">
    <location>
        <begin position="59"/>
        <end position="81"/>
    </location>
</feature>